<dbReference type="InterPro" id="IPR010819">
    <property type="entry name" value="AGE/CE"/>
</dbReference>
<gene>
    <name evidence="3" type="ORF">ABV408_10390</name>
</gene>
<dbReference type="EMBL" id="CP159578">
    <property type="protein sequence ID" value="XCJ77865.1"/>
    <property type="molecule type" value="Genomic_DNA"/>
</dbReference>
<evidence type="ECO:0000256" key="2">
    <source>
        <dbReference type="ARBA" id="ARBA00023235"/>
    </source>
</evidence>
<accession>A0AB74U7Y3</accession>
<evidence type="ECO:0000313" key="3">
    <source>
        <dbReference type="EMBL" id="XCJ77865.1"/>
    </source>
</evidence>
<dbReference type="GO" id="GO:0016853">
    <property type="term" value="F:isomerase activity"/>
    <property type="evidence" value="ECO:0007669"/>
    <property type="project" value="UniProtKB-KW"/>
</dbReference>
<dbReference type="AlphaFoldDB" id="A0AB74U7Y3"/>
<dbReference type="RefSeq" id="WP_353978903.1">
    <property type="nucleotide sequence ID" value="NZ_CP159578.1"/>
</dbReference>
<organism evidence="3">
    <name type="scientific">Salinicola endophyticus</name>
    <dbReference type="NCBI Taxonomy" id="1949083"/>
    <lineage>
        <taxon>Bacteria</taxon>
        <taxon>Pseudomonadati</taxon>
        <taxon>Pseudomonadota</taxon>
        <taxon>Gammaproteobacteria</taxon>
        <taxon>Oceanospirillales</taxon>
        <taxon>Halomonadaceae</taxon>
        <taxon>Salinicola</taxon>
    </lineage>
</organism>
<keyword evidence="2" id="KW-0413">Isomerase</keyword>
<dbReference type="Pfam" id="PF07221">
    <property type="entry name" value="GlcNAc_2-epim"/>
    <property type="match status" value="1"/>
</dbReference>
<proteinExistence type="inferred from homology"/>
<protein>
    <submittedName>
        <fullName evidence="3">AGE family epimerase/isomerase</fullName>
    </submittedName>
</protein>
<dbReference type="Gene3D" id="1.50.10.10">
    <property type="match status" value="1"/>
</dbReference>
<dbReference type="InterPro" id="IPR012341">
    <property type="entry name" value="6hp_glycosidase-like_sf"/>
</dbReference>
<dbReference type="SUPFAM" id="SSF48208">
    <property type="entry name" value="Six-hairpin glycosidases"/>
    <property type="match status" value="1"/>
</dbReference>
<evidence type="ECO:0000256" key="1">
    <source>
        <dbReference type="ARBA" id="ARBA00008558"/>
    </source>
</evidence>
<comment type="similarity">
    <text evidence="1">Belongs to the N-acylglucosamine 2-epimerase family.</text>
</comment>
<dbReference type="InterPro" id="IPR008928">
    <property type="entry name" value="6-hairpin_glycosidase_sf"/>
</dbReference>
<sequence length="410" mass="46418">MPLTSASQVAHQIDSLMGFYHPRCIDTQAGFFHAFTDSGERLQPQRRHLLSSAGFVINYARYAVYRGEPEYLHWARHGLRFLEEHHYQTRTQGYAWLLDGATPEDEVQRCLGLARVLEAYAVALDAGIGEAVAGLTRVRALIDKHFYETGSGRYADSADARWRIAPYRSQRANLEMCEALLACQAVSSDAEPLARALSVTRSVWQQLAPLAGGWLWEHFDRDWRVDFELHRYRPDDRYRPWGFQIGHLAQWAKLMTRLAAWVPSARGWLLDTAGSLFAGAMEAGWDGVHGGLFSGVDMRREVVNRDKQHWVQAESLAAAALLGDATGQPRYWRWYDRIADYCGQHMIDGARGGWYATLTADNRPYSREKSPLGKTDRRPLATCYLLLPILRRREGLERPGHVIGGGFADA</sequence>
<dbReference type="PANTHER" id="PTHR15108">
    <property type="entry name" value="N-ACYLGLUCOSAMINE-2-EPIMERASE"/>
    <property type="match status" value="1"/>
</dbReference>
<reference evidence="3" key="1">
    <citation type="submission" date="2024-06" db="EMBL/GenBank/DDBJ databases">
        <title>Complete genome of Salinicola endophyticus HNIBRBA4755.</title>
        <authorList>
            <person name="Shin S.Y."/>
            <person name="Kang H."/>
            <person name="Song J."/>
        </authorList>
    </citation>
    <scope>NUCLEOTIDE SEQUENCE</scope>
    <source>
        <strain evidence="3">HNIBRBA4755</strain>
    </source>
</reference>
<dbReference type="GO" id="GO:0005975">
    <property type="term" value="P:carbohydrate metabolic process"/>
    <property type="evidence" value="ECO:0007669"/>
    <property type="project" value="InterPro"/>
</dbReference>
<name>A0AB74U7Y3_9GAMM</name>